<feature type="DNA-binding region" description="OmpR/PhoB-type" evidence="8">
    <location>
        <begin position="127"/>
        <end position="223"/>
    </location>
</feature>
<keyword evidence="6" id="KW-0804">Transcription</keyword>
<sequence length="236" mass="25711">MPAAAVRVLLVEDDPLIAESVTQALTDTGMVVRARPDGRGLDEVVEGFRPDIAVLDVMLPGEDGTSLARRVCVPRDVPVVFVTARDDVDDRLSGFAAGADDYVVKPFAVEELLVRLRAVLRRSGRTPQVVEVGDLVVDESAAVALRDGVPLDLTATEFRLLAQLVRHRGRTLSKLQLLTQVWGYEHYDQNLVEVHVSALRRKLEEHGPRLVHTVRGLGYVLRVPTAPTTGDGDGDG</sequence>
<reference evidence="11 12" key="1">
    <citation type="submission" date="2024-07" db="EMBL/GenBank/DDBJ databases">
        <authorList>
            <person name="Thanompreechachai J."/>
            <person name="Duangmal K."/>
        </authorList>
    </citation>
    <scope>NUCLEOTIDE SEQUENCE [LARGE SCALE GENOMIC DNA]</scope>
    <source>
        <strain evidence="11 12">TBRC 1896</strain>
    </source>
</reference>
<dbReference type="SUPFAM" id="SSF46894">
    <property type="entry name" value="C-terminal effector domain of the bipartite response regulators"/>
    <property type="match status" value="1"/>
</dbReference>
<dbReference type="Gene3D" id="3.40.50.2300">
    <property type="match status" value="1"/>
</dbReference>
<feature type="domain" description="OmpR/PhoB-type" evidence="10">
    <location>
        <begin position="127"/>
        <end position="223"/>
    </location>
</feature>
<protein>
    <submittedName>
        <fullName evidence="11">Response regulator transcription factor</fullName>
    </submittedName>
</protein>
<dbReference type="PROSITE" id="PS51755">
    <property type="entry name" value="OMPR_PHOB"/>
    <property type="match status" value="1"/>
</dbReference>
<dbReference type="InterPro" id="IPR011006">
    <property type="entry name" value="CheY-like_superfamily"/>
</dbReference>
<dbReference type="CDD" id="cd00383">
    <property type="entry name" value="trans_reg_C"/>
    <property type="match status" value="1"/>
</dbReference>
<feature type="modified residue" description="4-aspartylphosphate" evidence="7">
    <location>
        <position position="56"/>
    </location>
</feature>
<keyword evidence="12" id="KW-1185">Reference proteome</keyword>
<keyword evidence="2 7" id="KW-0597">Phosphoprotein</keyword>
<dbReference type="SMART" id="SM00862">
    <property type="entry name" value="Trans_reg_C"/>
    <property type="match status" value="1"/>
</dbReference>
<dbReference type="PANTHER" id="PTHR48111">
    <property type="entry name" value="REGULATOR OF RPOS"/>
    <property type="match status" value="1"/>
</dbReference>
<name>A0ABV4I3N4_9ACTN</name>
<evidence type="ECO:0000256" key="4">
    <source>
        <dbReference type="ARBA" id="ARBA00023015"/>
    </source>
</evidence>
<dbReference type="Proteomes" id="UP001566476">
    <property type="component" value="Unassembled WGS sequence"/>
</dbReference>
<dbReference type="InterPro" id="IPR001789">
    <property type="entry name" value="Sig_transdc_resp-reg_receiver"/>
</dbReference>
<evidence type="ECO:0000256" key="3">
    <source>
        <dbReference type="ARBA" id="ARBA00023012"/>
    </source>
</evidence>
<gene>
    <name evidence="11" type="ORF">AB2L28_13720</name>
</gene>
<keyword evidence="3" id="KW-0902">Two-component regulatory system</keyword>
<dbReference type="PROSITE" id="PS50110">
    <property type="entry name" value="RESPONSE_REGULATORY"/>
    <property type="match status" value="1"/>
</dbReference>
<evidence type="ECO:0000259" key="9">
    <source>
        <dbReference type="PROSITE" id="PS50110"/>
    </source>
</evidence>
<evidence type="ECO:0000256" key="7">
    <source>
        <dbReference type="PROSITE-ProRule" id="PRU00169"/>
    </source>
</evidence>
<comment type="caution">
    <text evidence="11">The sequence shown here is derived from an EMBL/GenBank/DDBJ whole genome shotgun (WGS) entry which is preliminary data.</text>
</comment>
<keyword evidence="4" id="KW-0805">Transcription regulation</keyword>
<keyword evidence="5 8" id="KW-0238">DNA-binding</keyword>
<comment type="subcellular location">
    <subcellularLocation>
        <location evidence="1">Cytoplasm</location>
    </subcellularLocation>
</comment>
<evidence type="ECO:0000313" key="12">
    <source>
        <dbReference type="Proteomes" id="UP001566476"/>
    </source>
</evidence>
<evidence type="ECO:0000256" key="1">
    <source>
        <dbReference type="ARBA" id="ARBA00004496"/>
    </source>
</evidence>
<dbReference type="SUPFAM" id="SSF52172">
    <property type="entry name" value="CheY-like"/>
    <property type="match status" value="1"/>
</dbReference>
<evidence type="ECO:0000256" key="5">
    <source>
        <dbReference type="ARBA" id="ARBA00023125"/>
    </source>
</evidence>
<dbReference type="SMART" id="SM00448">
    <property type="entry name" value="REC"/>
    <property type="match status" value="1"/>
</dbReference>
<dbReference type="Gene3D" id="6.10.250.690">
    <property type="match status" value="1"/>
</dbReference>
<proteinExistence type="predicted"/>
<dbReference type="Gene3D" id="1.10.10.10">
    <property type="entry name" value="Winged helix-like DNA-binding domain superfamily/Winged helix DNA-binding domain"/>
    <property type="match status" value="1"/>
</dbReference>
<dbReference type="Pfam" id="PF00072">
    <property type="entry name" value="Response_reg"/>
    <property type="match status" value="1"/>
</dbReference>
<organism evidence="11 12">
    <name type="scientific">Kineococcus mangrovi</name>
    <dbReference type="NCBI Taxonomy" id="1660183"/>
    <lineage>
        <taxon>Bacteria</taxon>
        <taxon>Bacillati</taxon>
        <taxon>Actinomycetota</taxon>
        <taxon>Actinomycetes</taxon>
        <taxon>Kineosporiales</taxon>
        <taxon>Kineosporiaceae</taxon>
        <taxon>Kineococcus</taxon>
    </lineage>
</organism>
<feature type="domain" description="Response regulatory" evidence="9">
    <location>
        <begin position="7"/>
        <end position="120"/>
    </location>
</feature>
<dbReference type="Pfam" id="PF00486">
    <property type="entry name" value="Trans_reg_C"/>
    <property type="match status" value="1"/>
</dbReference>
<evidence type="ECO:0000313" key="11">
    <source>
        <dbReference type="EMBL" id="MEZ0493294.1"/>
    </source>
</evidence>
<dbReference type="InterPro" id="IPR039420">
    <property type="entry name" value="WalR-like"/>
</dbReference>
<dbReference type="EMBL" id="JBGGTQ010000006">
    <property type="protein sequence ID" value="MEZ0493294.1"/>
    <property type="molecule type" value="Genomic_DNA"/>
</dbReference>
<evidence type="ECO:0000256" key="8">
    <source>
        <dbReference type="PROSITE-ProRule" id="PRU01091"/>
    </source>
</evidence>
<dbReference type="PANTHER" id="PTHR48111:SF22">
    <property type="entry name" value="REGULATOR OF RPOS"/>
    <property type="match status" value="1"/>
</dbReference>
<evidence type="ECO:0000256" key="2">
    <source>
        <dbReference type="ARBA" id="ARBA00022553"/>
    </source>
</evidence>
<dbReference type="InterPro" id="IPR016032">
    <property type="entry name" value="Sig_transdc_resp-reg_C-effctor"/>
</dbReference>
<evidence type="ECO:0000259" key="10">
    <source>
        <dbReference type="PROSITE" id="PS51755"/>
    </source>
</evidence>
<evidence type="ECO:0000256" key="6">
    <source>
        <dbReference type="ARBA" id="ARBA00023163"/>
    </source>
</evidence>
<dbReference type="InterPro" id="IPR036388">
    <property type="entry name" value="WH-like_DNA-bd_sf"/>
</dbReference>
<dbReference type="RefSeq" id="WP_370719542.1">
    <property type="nucleotide sequence ID" value="NZ_JBGGTQ010000006.1"/>
</dbReference>
<dbReference type="InterPro" id="IPR001867">
    <property type="entry name" value="OmpR/PhoB-type_DNA-bd"/>
</dbReference>
<accession>A0ABV4I3N4</accession>